<dbReference type="AlphaFoldDB" id="A0A7Y7U6K9"/>
<dbReference type="RefSeq" id="WP_176909508.1">
    <property type="nucleotide sequence ID" value="NZ_JABKAU010000033.1"/>
</dbReference>
<dbReference type="Pfam" id="PF14345">
    <property type="entry name" value="GDYXXLXY"/>
    <property type="match status" value="1"/>
</dbReference>
<accession>A0A7Y7U6K9</accession>
<keyword evidence="1" id="KW-0472">Membrane</keyword>
<dbReference type="EMBL" id="JABKAU010000033">
    <property type="protein sequence ID" value="NVO32638.1"/>
    <property type="molecule type" value="Genomic_DNA"/>
</dbReference>
<dbReference type="Proteomes" id="UP000565521">
    <property type="component" value="Unassembled WGS sequence"/>
</dbReference>
<keyword evidence="1" id="KW-0812">Transmembrane</keyword>
<proteinExistence type="predicted"/>
<feature type="transmembrane region" description="Helical" evidence="1">
    <location>
        <begin position="26"/>
        <end position="47"/>
    </location>
</feature>
<reference evidence="2 3" key="1">
    <citation type="submission" date="2020-05" db="EMBL/GenBank/DDBJ databases">
        <title>Hymenobacter terrestris sp. nov. and Hymenobacter lapidiphilus sp. nov., isolated from regoliths in Antarctica.</title>
        <authorList>
            <person name="Sedlacek I."/>
            <person name="Pantucek R."/>
            <person name="Zeman M."/>
            <person name="Holochova P."/>
            <person name="Kralova S."/>
            <person name="Stankova E."/>
            <person name="Sedo O."/>
            <person name="Micenkova L."/>
            <person name="Svec P."/>
            <person name="Gupta V."/>
            <person name="Sood U."/>
            <person name="Korpole U.S."/>
            <person name="Lal R."/>
        </authorList>
    </citation>
    <scope>NUCLEOTIDE SEQUENCE [LARGE SCALE GENOMIC DNA]</scope>
    <source>
        <strain evidence="2 3">P5342</strain>
    </source>
</reference>
<name>A0A7Y7U6K9_9BACT</name>
<keyword evidence="1" id="KW-1133">Transmembrane helix</keyword>
<keyword evidence="3" id="KW-1185">Reference proteome</keyword>
<evidence type="ECO:0000313" key="3">
    <source>
        <dbReference type="Proteomes" id="UP000565521"/>
    </source>
</evidence>
<sequence length="190" mass="21354">MTESIGSTLSPVPAAEPALLASHRRWLLWLVAAQVLFVLGVAVAGYATAALGRIITLQTEPVDPRDLLYGDHLRLRYQISELPGSLWRGPTLPRRKDAAYVLLEPAGNDYTAVGIYPEAPVITGQQVVLRGSVQDVWRRGLRLRYGLERYYVPETMTRQMRQRRRLRVQISIAPWGQARITQVDTLGVVR</sequence>
<comment type="caution">
    <text evidence="2">The sequence shown here is derived from an EMBL/GenBank/DDBJ whole genome shotgun (WGS) entry which is preliminary data.</text>
</comment>
<gene>
    <name evidence="2" type="ORF">HW554_15585</name>
</gene>
<organism evidence="2 3">
    <name type="scientific">Hymenobacter lapidiphilus</name>
    <dbReference type="NCBI Taxonomy" id="2608003"/>
    <lineage>
        <taxon>Bacteria</taxon>
        <taxon>Pseudomonadati</taxon>
        <taxon>Bacteroidota</taxon>
        <taxon>Cytophagia</taxon>
        <taxon>Cytophagales</taxon>
        <taxon>Hymenobacteraceae</taxon>
        <taxon>Hymenobacter</taxon>
    </lineage>
</organism>
<evidence type="ECO:0000256" key="1">
    <source>
        <dbReference type="SAM" id="Phobius"/>
    </source>
</evidence>
<evidence type="ECO:0000313" key="2">
    <source>
        <dbReference type="EMBL" id="NVO32638.1"/>
    </source>
</evidence>
<dbReference type="InterPro" id="IPR025833">
    <property type="entry name" value="GDYXXLXY"/>
</dbReference>
<protein>
    <submittedName>
        <fullName evidence="2">GDYXXLXY domain-containing protein</fullName>
    </submittedName>
</protein>